<evidence type="ECO:0000259" key="2">
    <source>
        <dbReference type="Pfam" id="PF04773"/>
    </source>
</evidence>
<evidence type="ECO:0000313" key="4">
    <source>
        <dbReference type="EMBL" id="MEX6687816.1"/>
    </source>
</evidence>
<dbReference type="PIRSF" id="PIRSF018266">
    <property type="entry name" value="FecR"/>
    <property type="match status" value="1"/>
</dbReference>
<evidence type="ECO:0000259" key="3">
    <source>
        <dbReference type="Pfam" id="PF16344"/>
    </source>
</evidence>
<feature type="transmembrane region" description="Helical" evidence="1">
    <location>
        <begin position="94"/>
        <end position="112"/>
    </location>
</feature>
<dbReference type="InterPro" id="IPR006860">
    <property type="entry name" value="FecR"/>
</dbReference>
<keyword evidence="1" id="KW-0472">Membrane</keyword>
<dbReference type="EMBL" id="JAULBC010000002">
    <property type="protein sequence ID" value="MEX6687816.1"/>
    <property type="molecule type" value="Genomic_DNA"/>
</dbReference>
<comment type="caution">
    <text evidence="4">The sequence shown here is derived from an EMBL/GenBank/DDBJ whole genome shotgun (WGS) entry which is preliminary data.</text>
</comment>
<dbReference type="Pfam" id="PF04773">
    <property type="entry name" value="FecR"/>
    <property type="match status" value="1"/>
</dbReference>
<reference evidence="4 5" key="1">
    <citation type="submission" date="2023-07" db="EMBL/GenBank/DDBJ databases">
        <authorList>
            <person name="Lian W.-H."/>
        </authorList>
    </citation>
    <scope>NUCLEOTIDE SEQUENCE [LARGE SCALE GENOMIC DNA]</scope>
    <source>
        <strain evidence="4 5">SYSU DXS3180</strain>
    </source>
</reference>
<organism evidence="4 5">
    <name type="scientific">Danxiaibacter flavus</name>
    <dbReference type="NCBI Taxonomy" id="3049108"/>
    <lineage>
        <taxon>Bacteria</taxon>
        <taxon>Pseudomonadati</taxon>
        <taxon>Bacteroidota</taxon>
        <taxon>Chitinophagia</taxon>
        <taxon>Chitinophagales</taxon>
        <taxon>Chitinophagaceae</taxon>
        <taxon>Danxiaibacter</taxon>
    </lineage>
</organism>
<keyword evidence="1" id="KW-1133">Transmembrane helix</keyword>
<accession>A0ABV3ZD59</accession>
<sequence length="363" mass="41360">MSRCLNKEASEEEQEALNALLSEDIDLARQYEMLQQFWQDEQLQHRTEEQDTENKQHENVRRVLYLASLPDESEEVKERSNVHSLFRWKSIKRYVYTAAAACILLFIARIVLVQKQEQNSALNTSQIQTVTTSNGTRTRTILPDGSVVWLNSGSKISYSNDFKGAFREVTLSGEAFFDVVKNPKKPFIIHASNINIKVLGTAFNVRSYESDSTTETTLVRGLIQISNAHQPAGKTVYLHPNEKIVVSKKTESIEPLTVLKNDPASQSATISKIDTAVKIQDRPETAWVYNRLVFRGENFKELATKLERWYNIKIHFTDEAASQLSFNGSFENETIEEAFNALQAAVPFNYKITDHEIFISTAK</sequence>
<proteinExistence type="predicted"/>
<dbReference type="InterPro" id="IPR032508">
    <property type="entry name" value="FecR_C"/>
</dbReference>
<dbReference type="PANTHER" id="PTHR30273">
    <property type="entry name" value="PERIPLASMIC SIGNAL SENSOR AND SIGMA FACTOR ACTIVATOR FECR-RELATED"/>
    <property type="match status" value="1"/>
</dbReference>
<gene>
    <name evidence="4" type="ORF">QTN47_09945</name>
</gene>
<feature type="domain" description="Protein FecR C-terminal" evidence="3">
    <location>
        <begin position="291"/>
        <end position="359"/>
    </location>
</feature>
<dbReference type="Proteomes" id="UP001560573">
    <property type="component" value="Unassembled WGS sequence"/>
</dbReference>
<keyword evidence="5" id="KW-1185">Reference proteome</keyword>
<dbReference type="InterPro" id="IPR012373">
    <property type="entry name" value="Ferrdict_sens_TM"/>
</dbReference>
<keyword evidence="1" id="KW-0812">Transmembrane</keyword>
<dbReference type="RefSeq" id="WP_369329220.1">
    <property type="nucleotide sequence ID" value="NZ_JAULBC010000002.1"/>
</dbReference>
<dbReference type="Gene3D" id="3.55.50.30">
    <property type="match status" value="1"/>
</dbReference>
<name>A0ABV3ZD59_9BACT</name>
<evidence type="ECO:0000256" key="1">
    <source>
        <dbReference type="SAM" id="Phobius"/>
    </source>
</evidence>
<dbReference type="Pfam" id="PF16344">
    <property type="entry name" value="FecR_C"/>
    <property type="match status" value="1"/>
</dbReference>
<protein>
    <submittedName>
        <fullName evidence="4">DUF4974 domain-containing protein</fullName>
    </submittedName>
</protein>
<dbReference type="PANTHER" id="PTHR30273:SF2">
    <property type="entry name" value="PROTEIN FECR"/>
    <property type="match status" value="1"/>
</dbReference>
<feature type="domain" description="FecR protein" evidence="2">
    <location>
        <begin position="129"/>
        <end position="223"/>
    </location>
</feature>
<dbReference type="Gene3D" id="2.60.120.1440">
    <property type="match status" value="1"/>
</dbReference>
<evidence type="ECO:0000313" key="5">
    <source>
        <dbReference type="Proteomes" id="UP001560573"/>
    </source>
</evidence>